<dbReference type="GeneID" id="54989862"/>
<keyword evidence="2" id="KW-1185">Reference proteome</keyword>
<dbReference type="Proteomes" id="UP000241381">
    <property type="component" value="Segment"/>
</dbReference>
<evidence type="ECO:0000313" key="2">
    <source>
        <dbReference type="Proteomes" id="UP000241381"/>
    </source>
</evidence>
<dbReference type="EMBL" id="MG878892">
    <property type="protein sequence ID" value="AVI05060.1"/>
    <property type="molecule type" value="Genomic_DNA"/>
</dbReference>
<dbReference type="KEGG" id="vg:54989862"/>
<organism evidence="1 2">
    <name type="scientific">Salmonella phage vB_SpuP_Spp16</name>
    <dbReference type="NCBI Taxonomy" id="2081603"/>
    <lineage>
        <taxon>Viruses</taxon>
        <taxon>Duplodnaviria</taxon>
        <taxon>Heunggongvirae</taxon>
        <taxon>Uroviricota</taxon>
        <taxon>Caudoviricetes</taxon>
        <taxon>Autographivirales</taxon>
        <taxon>Autonotataviridae</taxon>
        <taxon>Melnykvirinae</taxon>
        <taxon>Panjvirus</taxon>
        <taxon>Panjvirus Spp16</taxon>
    </lineage>
</organism>
<evidence type="ECO:0000313" key="1">
    <source>
        <dbReference type="EMBL" id="AVI05060.1"/>
    </source>
</evidence>
<dbReference type="RefSeq" id="YP_009799377.1">
    <property type="nucleotide sequence ID" value="NC_047941.1"/>
</dbReference>
<accession>A0A2P9JZU3</accession>
<proteinExistence type="predicted"/>
<name>A0A2P9JZU3_9CAUD</name>
<sequence>MSKLDKADILVSKINGYLLLCNDFNDEFTPEERKLWKRKHYKCRRIRRKLLGIGV</sequence>
<protein>
    <submittedName>
        <fullName evidence="1">Uncharacterized protein</fullName>
    </submittedName>
</protein>
<reference evidence="1" key="1">
    <citation type="submission" date="2018-01" db="EMBL/GenBank/DDBJ databases">
        <title>Complete genome sequence analysis of a novel Salmonella phage Spp16.</title>
        <authorList>
            <person name="Zhao F."/>
            <person name="Sun H."/>
            <person name="Ren H."/>
            <person name="Tong Y."/>
        </authorList>
    </citation>
    <scope>NUCLEOTIDE SEQUENCE [LARGE SCALE GENOMIC DNA]</scope>
</reference>